<keyword evidence="5 6" id="KW-0472">Membrane</keyword>
<evidence type="ECO:0000313" key="8">
    <source>
        <dbReference type="Proteomes" id="UP000199622"/>
    </source>
</evidence>
<keyword evidence="3 6" id="KW-0812">Transmembrane</keyword>
<organism evidence="7 8">
    <name type="scientific">Amycolatopsis tolypomycina</name>
    <dbReference type="NCBI Taxonomy" id="208445"/>
    <lineage>
        <taxon>Bacteria</taxon>
        <taxon>Bacillati</taxon>
        <taxon>Actinomycetota</taxon>
        <taxon>Actinomycetes</taxon>
        <taxon>Pseudonocardiales</taxon>
        <taxon>Pseudonocardiaceae</taxon>
        <taxon>Amycolatopsis</taxon>
    </lineage>
</organism>
<evidence type="ECO:0000256" key="5">
    <source>
        <dbReference type="ARBA" id="ARBA00023136"/>
    </source>
</evidence>
<evidence type="ECO:0000256" key="6">
    <source>
        <dbReference type="SAM" id="Phobius"/>
    </source>
</evidence>
<feature type="transmembrane region" description="Helical" evidence="6">
    <location>
        <begin position="320"/>
        <end position="338"/>
    </location>
</feature>
<evidence type="ECO:0000313" key="7">
    <source>
        <dbReference type="EMBL" id="SED10921.1"/>
    </source>
</evidence>
<feature type="transmembrane region" description="Helical" evidence="6">
    <location>
        <begin position="296"/>
        <end position="314"/>
    </location>
</feature>
<evidence type="ECO:0000256" key="1">
    <source>
        <dbReference type="ARBA" id="ARBA00004141"/>
    </source>
</evidence>
<gene>
    <name evidence="7" type="ORF">SAMN04489727_6452</name>
</gene>
<feature type="transmembrane region" description="Helical" evidence="6">
    <location>
        <begin position="496"/>
        <end position="517"/>
    </location>
</feature>
<feature type="transmembrane region" description="Helical" evidence="6">
    <location>
        <begin position="107"/>
        <end position="132"/>
    </location>
</feature>
<feature type="transmembrane region" description="Helical" evidence="6">
    <location>
        <begin position="51"/>
        <end position="69"/>
    </location>
</feature>
<dbReference type="RefSeq" id="WP_167384798.1">
    <property type="nucleotide sequence ID" value="NZ_FNSO01000004.1"/>
</dbReference>
<feature type="transmembrane region" description="Helical" evidence="6">
    <location>
        <begin position="223"/>
        <end position="240"/>
    </location>
</feature>
<dbReference type="EMBL" id="FNSO01000004">
    <property type="protein sequence ID" value="SED10921.1"/>
    <property type="molecule type" value="Genomic_DNA"/>
</dbReference>
<keyword evidence="2" id="KW-0813">Transport</keyword>
<comment type="subcellular location">
    <subcellularLocation>
        <location evidence="1">Membrane</location>
        <topology evidence="1">Multi-pass membrane protein</topology>
    </subcellularLocation>
</comment>
<feature type="transmembrane region" description="Helical" evidence="6">
    <location>
        <begin position="415"/>
        <end position="437"/>
    </location>
</feature>
<dbReference type="AlphaFoldDB" id="A0A1H4Y181"/>
<feature type="transmembrane region" description="Helical" evidence="6">
    <location>
        <begin position="345"/>
        <end position="364"/>
    </location>
</feature>
<sequence length="552" mass="56139">MTDTEQAPRSSPRTPPAWRGRHTVAVAAGIGIGVLLCLLNVLVLFRAGMSFGGSALVAVLGAALLRLAGKLNWQGLFVVFSIASSGYMATAALDTGIGAILLQTGVLPSWALLVALAVIANLLGAGLGSLLAKRLVVTDRLPYPTLQPAITLMKSLSTPSTDGTNRIGRTLPIATGAGAAIAAGAAAWGHDSTPDLFGSGTHLALALSPLLFGVGFLIGRRACVWLAAGSVYSLIVWYAQDNGAATTTSYTAHLAYPWVLACGVGLILGYSISSLVRARGPLARAVRRAFRGSKTLRVAGTAGLAALAVTVVLVPATLKYAGLGALALVLLLVLTVFLNRAGGEIGLVPLAPALYFGVAVFAVTGWSTSVAVLTASTLCCAAIASVYFTYSAKVAHERPAGLPEPPSKIVRRTQIGGGIAGSVMGVGVVLVLAHAGVIGGDAFPSPVATAVRFVDTAVRGSAEYPAAVGLALAITGPIGMALTFTSVMPTMLGLGILLPPAYSLTIAAGGLAQWVVVRRHPERKSATEIVASGLIIGEGLIMVVVLIAREVL</sequence>
<keyword evidence="8" id="KW-1185">Reference proteome</keyword>
<dbReference type="STRING" id="208445.SAMN04489727_6452"/>
<feature type="transmembrane region" description="Helical" evidence="6">
    <location>
        <begin position="196"/>
        <end position="218"/>
    </location>
</feature>
<evidence type="ECO:0000256" key="3">
    <source>
        <dbReference type="ARBA" id="ARBA00022692"/>
    </source>
</evidence>
<evidence type="ECO:0000256" key="4">
    <source>
        <dbReference type="ARBA" id="ARBA00022989"/>
    </source>
</evidence>
<feature type="transmembrane region" description="Helical" evidence="6">
    <location>
        <begin position="370"/>
        <end position="390"/>
    </location>
</feature>
<dbReference type="Proteomes" id="UP000199622">
    <property type="component" value="Unassembled WGS sequence"/>
</dbReference>
<dbReference type="GO" id="GO:0035673">
    <property type="term" value="F:oligopeptide transmembrane transporter activity"/>
    <property type="evidence" value="ECO:0007669"/>
    <property type="project" value="InterPro"/>
</dbReference>
<name>A0A1H4Y181_9PSEU</name>
<dbReference type="InterPro" id="IPR004813">
    <property type="entry name" value="OPT"/>
</dbReference>
<dbReference type="GO" id="GO:0016020">
    <property type="term" value="C:membrane"/>
    <property type="evidence" value="ECO:0007669"/>
    <property type="project" value="UniProtKB-SubCell"/>
</dbReference>
<feature type="transmembrane region" description="Helical" evidence="6">
    <location>
        <begin position="255"/>
        <end position="276"/>
    </location>
</feature>
<feature type="transmembrane region" description="Helical" evidence="6">
    <location>
        <begin position="529"/>
        <end position="548"/>
    </location>
</feature>
<accession>A0A1H4Y181</accession>
<dbReference type="Pfam" id="PF03169">
    <property type="entry name" value="OPT"/>
    <property type="match status" value="1"/>
</dbReference>
<proteinExistence type="predicted"/>
<feature type="transmembrane region" description="Helical" evidence="6">
    <location>
        <begin position="23"/>
        <end position="45"/>
    </location>
</feature>
<keyword evidence="4 6" id="KW-1133">Transmembrane helix</keyword>
<feature type="transmembrane region" description="Helical" evidence="6">
    <location>
        <begin position="171"/>
        <end position="190"/>
    </location>
</feature>
<evidence type="ECO:0000256" key="2">
    <source>
        <dbReference type="ARBA" id="ARBA00022448"/>
    </source>
</evidence>
<feature type="transmembrane region" description="Helical" evidence="6">
    <location>
        <begin position="464"/>
        <end position="484"/>
    </location>
</feature>
<reference evidence="8" key="1">
    <citation type="submission" date="2016-10" db="EMBL/GenBank/DDBJ databases">
        <authorList>
            <person name="Varghese N."/>
            <person name="Submissions S."/>
        </authorList>
    </citation>
    <scope>NUCLEOTIDE SEQUENCE [LARGE SCALE GENOMIC DNA]</scope>
    <source>
        <strain evidence="8">DSM 44544</strain>
    </source>
</reference>
<protein>
    <submittedName>
        <fullName evidence="7">Uncharacterized membrane protein, oligopeptide transporter (OPT) family</fullName>
    </submittedName>
</protein>
<feature type="transmembrane region" description="Helical" evidence="6">
    <location>
        <begin position="76"/>
        <end position="101"/>
    </location>
</feature>